<evidence type="ECO:0000256" key="3">
    <source>
        <dbReference type="SAM" id="MobiDB-lite"/>
    </source>
</evidence>
<protein>
    <submittedName>
        <fullName evidence="5">Small glutamine-rich tetratricopeptide repeat-containing protein A</fullName>
    </submittedName>
</protein>
<feature type="region of interest" description="Disordered" evidence="3">
    <location>
        <begin position="66"/>
        <end position="88"/>
    </location>
</feature>
<name>C1C220_CALCM</name>
<dbReference type="PANTHER" id="PTHR45831:SF2">
    <property type="entry name" value="LD24721P"/>
    <property type="match status" value="1"/>
</dbReference>
<dbReference type="InterPro" id="IPR032374">
    <property type="entry name" value="SGTA_dimer"/>
</dbReference>
<reference evidence="5" key="1">
    <citation type="submission" date="2009-03" db="EMBL/GenBank/DDBJ databases">
        <title>Caligus clemensi ESTs and full-length cDNAs.</title>
        <authorList>
            <person name="Yasuike M."/>
            <person name="von Schalburg K."/>
            <person name="Cooper G."/>
            <person name="Leong J."/>
            <person name="Jones S.R.M."/>
            <person name="Koop B.F."/>
        </authorList>
    </citation>
    <scope>NUCLEOTIDE SEQUENCE</scope>
    <source>
        <tissue evidence="5">Whole</tissue>
    </source>
</reference>
<dbReference type="PANTHER" id="PTHR45831">
    <property type="entry name" value="LD24721P"/>
    <property type="match status" value="1"/>
</dbReference>
<dbReference type="AlphaFoldDB" id="C1C220"/>
<dbReference type="Gene3D" id="1.25.40.10">
    <property type="entry name" value="Tetratricopeptide repeat domain"/>
    <property type="match status" value="1"/>
</dbReference>
<evidence type="ECO:0000313" key="5">
    <source>
        <dbReference type="EMBL" id="ACO15323.1"/>
    </source>
</evidence>
<gene>
    <name evidence="5" type="primary">SGTA</name>
</gene>
<dbReference type="EMBL" id="BT080899">
    <property type="protein sequence ID" value="ACO15323.1"/>
    <property type="molecule type" value="mRNA"/>
</dbReference>
<evidence type="ECO:0000259" key="4">
    <source>
        <dbReference type="Pfam" id="PF16546"/>
    </source>
</evidence>
<dbReference type="InterPro" id="IPR011990">
    <property type="entry name" value="TPR-like_helical_dom_sf"/>
</dbReference>
<dbReference type="Pfam" id="PF16546">
    <property type="entry name" value="SGTA_dimer"/>
    <property type="match status" value="1"/>
</dbReference>
<evidence type="ECO:0000256" key="2">
    <source>
        <dbReference type="ARBA" id="ARBA00022803"/>
    </source>
</evidence>
<dbReference type="GO" id="GO:0016020">
    <property type="term" value="C:membrane"/>
    <property type="evidence" value="ECO:0007669"/>
    <property type="project" value="TreeGrafter"/>
</dbReference>
<organism evidence="5">
    <name type="scientific">Caligus clemensi</name>
    <name type="common">Sea louse</name>
    <dbReference type="NCBI Taxonomy" id="344056"/>
    <lineage>
        <taxon>Eukaryota</taxon>
        <taxon>Metazoa</taxon>
        <taxon>Ecdysozoa</taxon>
        <taxon>Arthropoda</taxon>
        <taxon>Crustacea</taxon>
        <taxon>Multicrustacea</taxon>
        <taxon>Hexanauplia</taxon>
        <taxon>Copepoda</taxon>
        <taxon>Siphonostomatoida</taxon>
        <taxon>Caligidae</taxon>
        <taxon>Caligus</taxon>
    </lineage>
</organism>
<dbReference type="GO" id="GO:0072380">
    <property type="term" value="C:TRC complex"/>
    <property type="evidence" value="ECO:0007669"/>
    <property type="project" value="TreeGrafter"/>
</dbReference>
<dbReference type="Gene3D" id="1.20.5.420">
    <property type="entry name" value="Immunoglobulin FC, subunit C"/>
    <property type="match status" value="1"/>
</dbReference>
<keyword evidence="1" id="KW-0677">Repeat</keyword>
<feature type="domain" description="SGTA homodimerisation" evidence="4">
    <location>
        <begin position="3"/>
        <end position="55"/>
    </location>
</feature>
<dbReference type="InterPro" id="IPR047150">
    <property type="entry name" value="SGT"/>
</dbReference>
<evidence type="ECO:0000256" key="1">
    <source>
        <dbReference type="ARBA" id="ARBA00022737"/>
    </source>
</evidence>
<dbReference type="GO" id="GO:0060090">
    <property type="term" value="F:molecular adaptor activity"/>
    <property type="evidence" value="ECO:0007669"/>
    <property type="project" value="TreeGrafter"/>
</dbReference>
<accession>C1C220</accession>
<keyword evidence="2" id="KW-0802">TPR repeat</keyword>
<dbReference type="GO" id="GO:0006620">
    <property type="term" value="P:post-translational protein targeting to endoplasmic reticulum membrane"/>
    <property type="evidence" value="ECO:0007669"/>
    <property type="project" value="TreeGrafter"/>
</dbReference>
<dbReference type="SUPFAM" id="SSF48452">
    <property type="entry name" value="TPR-like"/>
    <property type="match status" value="1"/>
</dbReference>
<proteinExistence type="evidence at transcript level"/>
<sequence>MDKRRLIFSIVEFLNSEAGDDSNAFSSEAKESLEVANQCLQSAYALSQEDEHLRTEPGLLSLFVSATSHQPMQRKPSPSPEDKEQAERLKVEGNEALRNENAKDAIEKYSKAIEIDGSNQVFYCNRAAAYSKMDSPIQSSWISSVVTCQMEWIPLARKARLLEANKTSLSHSLQS</sequence>